<proteinExistence type="predicted"/>
<reference evidence="1 2" key="1">
    <citation type="submission" date="2016-06" db="EMBL/GenBank/DDBJ databases">
        <title>Simultaneous identification of Haemophilus influenzae and Haemophilus haemolyticus using TaqMan real-time PCR.</title>
        <authorList>
            <person name="Price E.P."/>
            <person name="Sarovich D.S."/>
            <person name="Harris T."/>
            <person name="Spargo J.C."/>
            <person name="Nosworthy E."/>
            <person name="Beissbarth J."/>
            <person name="Smith-Vaughan H."/>
        </authorList>
    </citation>
    <scope>NUCLEOTIDE SEQUENCE [LARGE SCALE GENOMIC DNA]</scope>
    <source>
        <strain evidence="1 2">ATCC 7901</strain>
    </source>
</reference>
<gene>
    <name evidence="1" type="ORF">BBB52_00060</name>
</gene>
<dbReference type="InterPro" id="IPR029470">
    <property type="entry name" value="PDDEXK_4"/>
</dbReference>
<dbReference type="Proteomes" id="UP000092746">
    <property type="component" value="Unassembled WGS sequence"/>
</dbReference>
<dbReference type="RefSeq" id="WP_065294507.1">
    <property type="nucleotide sequence ID" value="NZ_CAUUMV010000030.1"/>
</dbReference>
<dbReference type="AlphaFoldDB" id="A0AAP7L3R9"/>
<name>A0AAP7L3R9_AGGAP</name>
<protein>
    <recommendedName>
        <fullName evidence="3">PD-(D/E)XK nuclease superfamily protein</fullName>
    </recommendedName>
</protein>
<dbReference type="EMBL" id="MAQE01000001">
    <property type="protein sequence ID" value="OBY53888.1"/>
    <property type="molecule type" value="Genomic_DNA"/>
</dbReference>
<dbReference type="Pfam" id="PF14281">
    <property type="entry name" value="PDDEXK_4"/>
    <property type="match status" value="1"/>
</dbReference>
<evidence type="ECO:0000313" key="2">
    <source>
        <dbReference type="Proteomes" id="UP000092746"/>
    </source>
</evidence>
<evidence type="ECO:0008006" key="3">
    <source>
        <dbReference type="Google" id="ProtNLM"/>
    </source>
</evidence>
<comment type="caution">
    <text evidence="1">The sequence shown here is derived from an EMBL/GenBank/DDBJ whole genome shotgun (WGS) entry which is preliminary data.</text>
</comment>
<organism evidence="1 2">
    <name type="scientific">Aggregatibacter aphrophilus</name>
    <name type="common">Haemophilus aphrophilus</name>
    <dbReference type="NCBI Taxonomy" id="732"/>
    <lineage>
        <taxon>Bacteria</taxon>
        <taxon>Pseudomonadati</taxon>
        <taxon>Pseudomonadota</taxon>
        <taxon>Gammaproteobacteria</taxon>
        <taxon>Pasteurellales</taxon>
        <taxon>Pasteurellaceae</taxon>
        <taxon>Aggregatibacter</taxon>
    </lineage>
</organism>
<sequence length="344" mass="41130">MSYRPNLFSIATKELSQDAFFTWLILFADKKCEQEDYLLNKCAKEFVSELIKTKYPSFDEQIKDVKADRQWGYIDIVATVNNKYFIVIEDKTYTKYHNEQLCRYREHATEYCSKHNLLEPVLIYLKTGNESLYSLRTVLKEGYYIFDRERLISIFKDYKEIKDSIFSDFIVNLSNVNNRYNKFLEEEIQKWGDNDWEGFHQFIEKNLNFNDINWGYANNPAGGFWWSSFSWFKWKHNSSIYMQLEQNKARLCFKVEVDLDNNDKKPSSVRNELYKLITEEAKKAGLPEIKRPERFGSGAYMTFAVIDQEYWFGEGKLDVKKVISNILKYQKFFSQFQKNFMSNA</sequence>
<accession>A0AAP7L3R9</accession>
<evidence type="ECO:0000313" key="1">
    <source>
        <dbReference type="EMBL" id="OBY53888.1"/>
    </source>
</evidence>